<dbReference type="Gene3D" id="3.40.50.300">
    <property type="entry name" value="P-loop containing nucleotide triphosphate hydrolases"/>
    <property type="match status" value="2"/>
</dbReference>
<dbReference type="InterPro" id="IPR050107">
    <property type="entry name" value="ABC_carbohydrate_import_ATPase"/>
</dbReference>
<comment type="subcellular location">
    <subcellularLocation>
        <location evidence="2">Cell inner membrane</location>
    </subcellularLocation>
    <subcellularLocation>
        <location evidence="1 11">Cell membrane</location>
        <topology evidence="1 11">Peripheral membrane protein</topology>
    </subcellularLocation>
</comment>
<evidence type="ECO:0000256" key="2">
    <source>
        <dbReference type="ARBA" id="ARBA00004533"/>
    </source>
</evidence>
<dbReference type="eggNOG" id="COG1129">
    <property type="taxonomic scope" value="Bacteria"/>
</dbReference>
<dbReference type="FunFam" id="3.40.50.300:FF:000127">
    <property type="entry name" value="Ribose import ATP-binding protein RbsA"/>
    <property type="match status" value="1"/>
</dbReference>
<dbReference type="SMART" id="SM00382">
    <property type="entry name" value="AAA"/>
    <property type="match status" value="2"/>
</dbReference>
<dbReference type="SUPFAM" id="SSF52540">
    <property type="entry name" value="P-loop containing nucleoside triphosphate hydrolases"/>
    <property type="match status" value="2"/>
</dbReference>
<evidence type="ECO:0000256" key="7">
    <source>
        <dbReference type="ARBA" id="ARBA00022741"/>
    </source>
</evidence>
<dbReference type="PROSITE" id="PS50893">
    <property type="entry name" value="ABC_TRANSPORTER_2"/>
    <property type="match status" value="2"/>
</dbReference>
<dbReference type="FunFam" id="3.40.50.300:FF:000126">
    <property type="entry name" value="Galactose/methyl galactoside import ATP-binding protein MglA"/>
    <property type="match status" value="1"/>
</dbReference>
<dbReference type="STRING" id="573413.Spirs_1118"/>
<keyword evidence="8 11" id="KW-0067">ATP-binding</keyword>
<dbReference type="AlphaFoldDB" id="E1R0Z9"/>
<dbReference type="KEGG" id="ssm:Spirs_1118"/>
<dbReference type="HOGENOM" id="CLU_000604_92_3_12"/>
<dbReference type="InterPro" id="IPR027417">
    <property type="entry name" value="P-loop_NTPase"/>
</dbReference>
<dbReference type="GO" id="GO:0005524">
    <property type="term" value="F:ATP binding"/>
    <property type="evidence" value="ECO:0007669"/>
    <property type="project" value="UniProtKB-UniRule"/>
</dbReference>
<reference evidence="13 14" key="1">
    <citation type="journal article" date="2010" name="Stand. Genomic Sci.">
        <title>Complete genome sequence of Spirochaeta smaragdinae type strain (SEBR 4228).</title>
        <authorList>
            <person name="Mavromatis K."/>
            <person name="Yasawong M."/>
            <person name="Chertkov O."/>
            <person name="Lapidus A."/>
            <person name="Lucas S."/>
            <person name="Nolan M."/>
            <person name="Del Rio T.G."/>
            <person name="Tice H."/>
            <person name="Cheng J.F."/>
            <person name="Pitluck S."/>
            <person name="Liolios K."/>
            <person name="Ivanova N."/>
            <person name="Tapia R."/>
            <person name="Han C."/>
            <person name="Bruce D."/>
            <person name="Goodwin L."/>
            <person name="Pati A."/>
            <person name="Chen A."/>
            <person name="Palaniappan K."/>
            <person name="Land M."/>
            <person name="Hauser L."/>
            <person name="Chang Y.J."/>
            <person name="Jeffries C.D."/>
            <person name="Detter J.C."/>
            <person name="Rohde M."/>
            <person name="Brambilla E."/>
            <person name="Spring S."/>
            <person name="Goker M."/>
            <person name="Sikorski J."/>
            <person name="Woyke T."/>
            <person name="Bristow J."/>
            <person name="Eisen J.A."/>
            <person name="Markowitz V."/>
            <person name="Hugenholtz P."/>
            <person name="Klenk H.P."/>
            <person name="Kyrpides N.C."/>
        </authorList>
    </citation>
    <scope>NUCLEOTIDE SEQUENCE [LARGE SCALE GENOMIC DNA]</scope>
    <source>
        <strain evidence="14">DSM 11293 / JCM 15392 / SEBR 4228</strain>
    </source>
</reference>
<dbReference type="GO" id="GO:0015749">
    <property type="term" value="P:monosaccharide transmembrane transport"/>
    <property type="evidence" value="ECO:0007669"/>
    <property type="project" value="UniProtKB-ARBA"/>
</dbReference>
<keyword evidence="5 11" id="KW-0762">Sugar transport</keyword>
<evidence type="ECO:0000256" key="8">
    <source>
        <dbReference type="ARBA" id="ARBA00022840"/>
    </source>
</evidence>
<protein>
    <recommendedName>
        <fullName evidence="11">Ribose/galactose/methyl galactoside import ATP-binding protein</fullName>
        <ecNumber evidence="11">7.5.2.11</ecNumber>
    </recommendedName>
</protein>
<dbReference type="RefSeq" id="WP_013253712.1">
    <property type="nucleotide sequence ID" value="NC_014364.1"/>
</dbReference>
<gene>
    <name evidence="13" type="ordered locus">Spirs_1118</name>
</gene>
<keyword evidence="10 11" id="KW-0472">Membrane</keyword>
<dbReference type="CDD" id="cd03216">
    <property type="entry name" value="ABC_Carb_Monos_I"/>
    <property type="match status" value="1"/>
</dbReference>
<evidence type="ECO:0000256" key="10">
    <source>
        <dbReference type="ARBA" id="ARBA00023136"/>
    </source>
</evidence>
<evidence type="ECO:0000256" key="5">
    <source>
        <dbReference type="ARBA" id="ARBA00022597"/>
    </source>
</evidence>
<dbReference type="GO" id="GO:0043211">
    <property type="term" value="F:ABC-type carbohydrate transporter activity"/>
    <property type="evidence" value="ECO:0007669"/>
    <property type="project" value="UniProtKB-UniRule"/>
</dbReference>
<evidence type="ECO:0000256" key="6">
    <source>
        <dbReference type="ARBA" id="ARBA00022737"/>
    </source>
</evidence>
<keyword evidence="14" id="KW-1185">Reference proteome</keyword>
<dbReference type="CDD" id="cd03215">
    <property type="entry name" value="ABC_Carb_Monos_II"/>
    <property type="match status" value="1"/>
</dbReference>
<dbReference type="InterPro" id="IPR003593">
    <property type="entry name" value="AAA+_ATPase"/>
</dbReference>
<keyword evidence="4 11" id="KW-1003">Cell membrane</keyword>
<dbReference type="EC" id="7.5.2.11" evidence="11"/>
<keyword evidence="9 11" id="KW-1278">Translocase</keyword>
<dbReference type="InterPro" id="IPR003439">
    <property type="entry name" value="ABC_transporter-like_ATP-bd"/>
</dbReference>
<name>E1R0Z9_SEDSS</name>
<organism evidence="13 14">
    <name type="scientific">Sediminispirochaeta smaragdinae (strain DSM 11293 / JCM 15392 / SEBR 4228)</name>
    <name type="common">Spirochaeta smaragdinae</name>
    <dbReference type="NCBI Taxonomy" id="573413"/>
    <lineage>
        <taxon>Bacteria</taxon>
        <taxon>Pseudomonadati</taxon>
        <taxon>Spirochaetota</taxon>
        <taxon>Spirochaetia</taxon>
        <taxon>Spirochaetales</taxon>
        <taxon>Spirochaetaceae</taxon>
        <taxon>Sediminispirochaeta</taxon>
    </lineage>
</organism>
<accession>E1R0Z9</accession>
<feature type="domain" description="ABC transporter" evidence="12">
    <location>
        <begin position="8"/>
        <end position="243"/>
    </location>
</feature>
<evidence type="ECO:0000256" key="3">
    <source>
        <dbReference type="ARBA" id="ARBA00022448"/>
    </source>
</evidence>
<keyword evidence="3 11" id="KW-0813">Transport</keyword>
<keyword evidence="7 11" id="KW-0547">Nucleotide-binding</keyword>
<dbReference type="EMBL" id="CP002116">
    <property type="protein sequence ID" value="ADK80248.1"/>
    <property type="molecule type" value="Genomic_DNA"/>
</dbReference>
<comment type="similarity">
    <text evidence="11">Belongs to the ABC transporter superfamily.</text>
</comment>
<evidence type="ECO:0000256" key="9">
    <source>
        <dbReference type="ARBA" id="ARBA00022967"/>
    </source>
</evidence>
<sequence>MNGSEYVLEIHDVVKRFPGVLALDQVNFSLRKGTVHALMGENGAGKSTLMKCLLGVYHMDSGQISLHGEPVTILNPADAIRHGLSMIHQELNPIPKRSVCDNIWLGRELRKGIHLDQTEMMRQSRDILSRLHIKVNPAKLMGSLSVAQMQMVEIAKAVSYNAEIIIMDEPTSALTEAEIRSLFTVIEELKAANKAVIYISHKIDEIFEICDDVTVFRDGKNAGFATVKDATPQGLISMMVGRKVNNIYPKVDCPIKGPVLKVEHLSSGETFQDISFTVHKGEIFGFYGLVGAGRTEVCETLFGMREKSAGTIQLNGKNIKIKSPKDAIRHGIGMVTEDRRASGIFPVLSVLDNISIANLKKYCNRLYKINHVALRKEAIAFGDELRIKMPGYGARIMNLSGGNQQKTIVARWLMMQPDILIVDEPTRGIDVGAKAEIHSLITKLAGEGKAIIMISSEMPEVMGMSDRILVMHEGKMTGIIKRPDFTQERIMELAIK</sequence>
<evidence type="ECO:0000256" key="4">
    <source>
        <dbReference type="ARBA" id="ARBA00022475"/>
    </source>
</evidence>
<evidence type="ECO:0000313" key="14">
    <source>
        <dbReference type="Proteomes" id="UP000002318"/>
    </source>
</evidence>
<dbReference type="PANTHER" id="PTHR43790">
    <property type="entry name" value="CARBOHYDRATE TRANSPORT ATP-BINDING PROTEIN MG119-RELATED"/>
    <property type="match status" value="1"/>
</dbReference>
<evidence type="ECO:0000259" key="12">
    <source>
        <dbReference type="PROSITE" id="PS50893"/>
    </source>
</evidence>
<dbReference type="Pfam" id="PF00005">
    <property type="entry name" value="ABC_tran"/>
    <property type="match status" value="2"/>
</dbReference>
<dbReference type="OrthoDB" id="304830at2"/>
<dbReference type="GO" id="GO:0016887">
    <property type="term" value="F:ATP hydrolysis activity"/>
    <property type="evidence" value="ECO:0007669"/>
    <property type="project" value="InterPro"/>
</dbReference>
<comment type="catalytic activity">
    <reaction evidence="11">
        <text>D-galactose(out) + ATP + H2O = D-galactose(in) + ADP + phosphate + H(+)</text>
        <dbReference type="Rhea" id="RHEA:60156"/>
        <dbReference type="ChEBI" id="CHEBI:4139"/>
        <dbReference type="ChEBI" id="CHEBI:15377"/>
        <dbReference type="ChEBI" id="CHEBI:15378"/>
        <dbReference type="ChEBI" id="CHEBI:30616"/>
        <dbReference type="ChEBI" id="CHEBI:43474"/>
        <dbReference type="ChEBI" id="CHEBI:456216"/>
        <dbReference type="EC" id="7.5.2.11"/>
    </reaction>
</comment>
<evidence type="ECO:0000313" key="13">
    <source>
        <dbReference type="EMBL" id="ADK80248.1"/>
    </source>
</evidence>
<dbReference type="PANTHER" id="PTHR43790:SF7">
    <property type="entry name" value="GALACTOSE_METHYL GALACTOSIDE IMPORT ATP-BINDING PROTEIN MGLA"/>
    <property type="match status" value="1"/>
</dbReference>
<feature type="domain" description="ABC transporter" evidence="12">
    <location>
        <begin position="242"/>
        <end position="493"/>
    </location>
</feature>
<keyword evidence="6" id="KW-0677">Repeat</keyword>
<evidence type="ECO:0000256" key="11">
    <source>
        <dbReference type="RuleBase" id="RU367029"/>
    </source>
</evidence>
<evidence type="ECO:0000256" key="1">
    <source>
        <dbReference type="ARBA" id="ARBA00004202"/>
    </source>
</evidence>
<dbReference type="GO" id="GO:0005886">
    <property type="term" value="C:plasma membrane"/>
    <property type="evidence" value="ECO:0007669"/>
    <property type="project" value="UniProtKB-SubCell"/>
</dbReference>
<comment type="function">
    <text evidence="11">Part of an ABC transporter complex involved in carbohydrate import. Could be involved in ribose, galactose and/or methyl galactoside import. Responsible for energy coupling to the transport system.</text>
</comment>
<dbReference type="Proteomes" id="UP000002318">
    <property type="component" value="Chromosome"/>
</dbReference>
<proteinExistence type="inferred from homology"/>